<dbReference type="GO" id="GO:0099518">
    <property type="term" value="P:vesicle cytoskeletal trafficking"/>
    <property type="evidence" value="ECO:0007669"/>
    <property type="project" value="TreeGrafter"/>
</dbReference>
<evidence type="ECO:0000256" key="2">
    <source>
        <dbReference type="SAM" id="MobiDB-lite"/>
    </source>
</evidence>
<proteinExistence type="predicted"/>
<feature type="coiled-coil region" evidence="1">
    <location>
        <begin position="189"/>
        <end position="295"/>
    </location>
</feature>
<feature type="compositionally biased region" description="Basic and acidic residues" evidence="2">
    <location>
        <begin position="76"/>
        <end position="90"/>
    </location>
</feature>
<evidence type="ECO:0000256" key="1">
    <source>
        <dbReference type="SAM" id="Coils"/>
    </source>
</evidence>
<feature type="compositionally biased region" description="Basic and acidic residues" evidence="2">
    <location>
        <begin position="22"/>
        <end position="31"/>
    </location>
</feature>
<feature type="compositionally biased region" description="Low complexity" evidence="2">
    <location>
        <begin position="107"/>
        <end position="116"/>
    </location>
</feature>
<gene>
    <name evidence="3" type="ORF">LSH36_288g00021</name>
</gene>
<dbReference type="Proteomes" id="UP001208570">
    <property type="component" value="Unassembled WGS sequence"/>
</dbReference>
<dbReference type="GO" id="GO:0005802">
    <property type="term" value="C:trans-Golgi network"/>
    <property type="evidence" value="ECO:0007669"/>
    <property type="project" value="TreeGrafter"/>
</dbReference>
<dbReference type="EMBL" id="JAODUP010000288">
    <property type="protein sequence ID" value="KAK2153710.1"/>
    <property type="molecule type" value="Genomic_DNA"/>
</dbReference>
<evidence type="ECO:0000313" key="4">
    <source>
        <dbReference type="Proteomes" id="UP001208570"/>
    </source>
</evidence>
<name>A0AAD9JJP4_9ANNE</name>
<feature type="region of interest" description="Disordered" evidence="2">
    <location>
        <begin position="1"/>
        <end position="60"/>
    </location>
</feature>
<dbReference type="GO" id="GO:0031267">
    <property type="term" value="F:small GTPase binding"/>
    <property type="evidence" value="ECO:0007669"/>
    <property type="project" value="TreeGrafter"/>
</dbReference>
<dbReference type="PANTHER" id="PTHR18911">
    <property type="entry name" value="CTCL TUMOR ANTIGEN HD-CL-01"/>
    <property type="match status" value="1"/>
</dbReference>
<comment type="caution">
    <text evidence="3">The sequence shown here is derived from an EMBL/GenBank/DDBJ whole genome shotgun (WGS) entry which is preliminary data.</text>
</comment>
<accession>A0AAD9JJP4</accession>
<sequence>MESDDQMSSAPDPEPVTEMLPPDDKVAESSRELLASDGTEQPIEISPSENKKNISADQLDVDNKVKDQLEESTFITREEIQQDDITDKFNSDASELESSLNREEPCTSSEESSVVETENDSMPSNAITAQQSEDGTLVSEGDDLLTELDKELSVDNCVCENSHPNLTDPPVETARDRNTSVDLIRLPPYSELKEQNEELVKEQVHMRLEIERLNKVVEESSMKLSSSEKDIYVAEINKLELTISSLQAELQQTKNKLEVHDTSAKKAVATLQNELRLQIDKAKNMEQEAVKEKERMTIMYAQSEQRNIKLQHSQNHLELQMKDMHREREVMIGRFKLIKAEKQKLQELYDAKGAEVSLLRKELERQKDANVTLDVKLKWHQNKLKSESDNSRELRVKIEDLQRKLKEAKEETEVMRHDYHEMIKTYQESDEIRSNSLEKQVKVKNEELQHHLQEKTDQEEVHSAVVKELEALKKKHRDAIEELRTLKDKVTCQEAERITQEHTMDKFKETLQKQKYENKQLNDKLMQLDTVSKQLISAESLIKQQEAELVELQDVNKELLIDMEGCSKRESEHLTFSQKISDKNAQLQSENNSLSHKLSTVLEEQQRLANLCHVLEETVVRLEKELEEEKRLRKEDVQCLTSSLESKSRAVEELSRTIEEEKDENRTLKRKHNAYTKDLLRQLHQTRKRLEQYEQNHIPGERDSLSLGSRTSSTGSLDTLGNSGNPGMNNQASNLASNMAVTCHNTVTHQEEEPPVVEVVEVDKQMLLDKIVRLQKAHARKNEKIEFMEDHINQLVADIQKKTRIIQHYLMLEETGSLSPEFMDRHKAQLAKKGGIMASLYNSQSQDGTLSLELSLEISNKLQAVLEDTILKNITYKDNLMTLGEEISRLSQENRRLQLQALKQPAS</sequence>
<reference evidence="3" key="1">
    <citation type="journal article" date="2023" name="Mol. Biol. Evol.">
        <title>Third-Generation Sequencing Reveals the Adaptive Role of the Epigenome in Three Deep-Sea Polychaetes.</title>
        <authorList>
            <person name="Perez M."/>
            <person name="Aroh O."/>
            <person name="Sun Y."/>
            <person name="Lan Y."/>
            <person name="Juniper S.K."/>
            <person name="Young C.R."/>
            <person name="Angers B."/>
            <person name="Qian P.Y."/>
        </authorList>
    </citation>
    <scope>NUCLEOTIDE SEQUENCE</scope>
    <source>
        <strain evidence="3">P08H-3</strain>
    </source>
</reference>
<organism evidence="3 4">
    <name type="scientific">Paralvinella palmiformis</name>
    <dbReference type="NCBI Taxonomy" id="53620"/>
    <lineage>
        <taxon>Eukaryota</taxon>
        <taxon>Metazoa</taxon>
        <taxon>Spiralia</taxon>
        <taxon>Lophotrochozoa</taxon>
        <taxon>Annelida</taxon>
        <taxon>Polychaeta</taxon>
        <taxon>Sedentaria</taxon>
        <taxon>Canalipalpata</taxon>
        <taxon>Terebellida</taxon>
        <taxon>Terebelliformia</taxon>
        <taxon>Alvinellidae</taxon>
        <taxon>Paralvinella</taxon>
    </lineage>
</organism>
<feature type="compositionally biased region" description="Polar residues" evidence="2">
    <location>
        <begin position="120"/>
        <end position="134"/>
    </location>
</feature>
<dbReference type="InterPro" id="IPR038830">
    <property type="entry name" value="CCDC186"/>
</dbReference>
<feature type="region of interest" description="Disordered" evidence="2">
    <location>
        <begin position="75"/>
        <end position="136"/>
    </location>
</feature>
<feature type="compositionally biased region" description="Basic and acidic residues" evidence="2">
    <location>
        <begin position="694"/>
        <end position="704"/>
    </location>
</feature>
<protein>
    <recommendedName>
        <fullName evidence="5">Coiled-coil domain-containing protein 186</fullName>
    </recommendedName>
</protein>
<evidence type="ECO:0000313" key="3">
    <source>
        <dbReference type="EMBL" id="KAK2153710.1"/>
    </source>
</evidence>
<feature type="region of interest" description="Disordered" evidence="2">
    <location>
        <begin position="694"/>
        <end position="733"/>
    </location>
</feature>
<keyword evidence="1" id="KW-0175">Coiled coil</keyword>
<evidence type="ECO:0008006" key="5">
    <source>
        <dbReference type="Google" id="ProtNLM"/>
    </source>
</evidence>
<feature type="compositionally biased region" description="Low complexity" evidence="2">
    <location>
        <begin position="705"/>
        <end position="723"/>
    </location>
</feature>
<keyword evidence="4" id="KW-1185">Reference proteome</keyword>
<dbReference type="AlphaFoldDB" id="A0AAD9JJP4"/>
<dbReference type="PANTHER" id="PTHR18911:SF5">
    <property type="entry name" value="COILED-COIL DOMAIN-CONTAINING PROTEIN 186"/>
    <property type="match status" value="1"/>
</dbReference>